<sequence length="713" mass="77213">MNILRSFQGKLLLFFLLIDVALVGFLIATVSRGAREALETASREHLRELARFASHDIDEQLQLRWALAQSLASNPFMTQGVINTLGQGDSLAPFIRRLSLHGTEGKDADFWLLDARGNVLARNGPGPSVGSFADAPWWPKLRGGVPQAWVVSEEGLSRVLFAFPFLSPQDAEGVLVAGFDLSFVLGGAARQGLEVVLLDDEKPLAGTLPEQVIRELRSLRTEPGQRNTALINGTFYLLVPVEGFAQAHGFGWSLVLSVPAERISGPVDALRQRVSQVGVGAVVLVALLVAWRTRLLLRPLHQLRVSMRRIIDGGDLSERVPVQSQDELGAIAGTFNLMLERLANRTAELERSRDHLSLLAQITSNSPNAIVMLGMEGWTLVWNEAAEKLFGWSRLEMLGASFLERVVPGDTRERFTALLACADEGNPVEAELSLRTLQSGSIPVQLTVSRILDAAGQVQGHVCIARDLREVKRLRESLVHSEKMAAVGTLVAGLSHELNNPLGIILGFAQGLLRRPTLDESSRMGLLTIESQTQRCARLVRTLLDFSRKSGPTRERVEVASMLERVLELARGQAQRGQVRLEIVELPNGLPGVEANVPEMESALLNLVGNALDATPPGGTVSVGARVTPARDGVELFVADTGSGIPPDVLQRIFDPFFTTKPVGQGTGLGLSITRSIIESHGGRIDVETAVGAGTTMRLWFPVAPALPKEASV</sequence>
<feature type="domain" description="HAMP" evidence="11">
    <location>
        <begin position="294"/>
        <end position="347"/>
    </location>
</feature>
<comment type="catalytic activity">
    <reaction evidence="1">
        <text>ATP + protein L-histidine = ADP + protein N-phospho-L-histidine.</text>
        <dbReference type="EC" id="2.7.13.3"/>
    </reaction>
</comment>
<evidence type="ECO:0000256" key="3">
    <source>
        <dbReference type="ARBA" id="ARBA00012438"/>
    </source>
</evidence>
<dbReference type="SUPFAM" id="SSF55874">
    <property type="entry name" value="ATPase domain of HSP90 chaperone/DNA topoisomerase II/histidine kinase"/>
    <property type="match status" value="1"/>
</dbReference>
<keyword evidence="5" id="KW-0808">Transferase</keyword>
<dbReference type="InterPro" id="IPR000014">
    <property type="entry name" value="PAS"/>
</dbReference>
<evidence type="ECO:0000256" key="1">
    <source>
        <dbReference type="ARBA" id="ARBA00000085"/>
    </source>
</evidence>
<keyword evidence="8" id="KW-0067">ATP-binding</keyword>
<dbReference type="SMART" id="SM00388">
    <property type="entry name" value="HisKA"/>
    <property type="match status" value="1"/>
</dbReference>
<organism evidence="14 15">
    <name type="scientific">Archangium minus</name>
    <dbReference type="NCBI Taxonomy" id="83450"/>
    <lineage>
        <taxon>Bacteria</taxon>
        <taxon>Pseudomonadati</taxon>
        <taxon>Myxococcota</taxon>
        <taxon>Myxococcia</taxon>
        <taxon>Myxococcales</taxon>
        <taxon>Cystobacterineae</taxon>
        <taxon>Archangiaceae</taxon>
        <taxon>Archangium</taxon>
    </lineage>
</organism>
<dbReference type="CDD" id="cd00130">
    <property type="entry name" value="PAS"/>
    <property type="match status" value="1"/>
</dbReference>
<dbReference type="PANTHER" id="PTHR43065">
    <property type="entry name" value="SENSOR HISTIDINE KINASE"/>
    <property type="match status" value="1"/>
</dbReference>
<keyword evidence="15" id="KW-1185">Reference proteome</keyword>
<dbReference type="InterPro" id="IPR003660">
    <property type="entry name" value="HAMP_dom"/>
</dbReference>
<dbReference type="CDD" id="cd00075">
    <property type="entry name" value="HATPase"/>
    <property type="match status" value="1"/>
</dbReference>
<dbReference type="PANTHER" id="PTHR43065:SF10">
    <property type="entry name" value="PEROXIDE STRESS-ACTIVATED HISTIDINE KINASE MAK3"/>
    <property type="match status" value="1"/>
</dbReference>
<dbReference type="InterPro" id="IPR003594">
    <property type="entry name" value="HATPase_dom"/>
</dbReference>
<keyword evidence="6" id="KW-0547">Nucleotide-binding</keyword>
<name>A0ABY9X3M9_9BACT</name>
<gene>
    <name evidence="14" type="ORF">F0U60_42140</name>
</gene>
<evidence type="ECO:0000313" key="14">
    <source>
        <dbReference type="EMBL" id="WNG49997.1"/>
    </source>
</evidence>
<dbReference type="InterPro" id="IPR013767">
    <property type="entry name" value="PAS_fold"/>
</dbReference>
<proteinExistence type="predicted"/>
<dbReference type="SUPFAM" id="SSF47384">
    <property type="entry name" value="Homodimeric domain of signal transducing histidine kinase"/>
    <property type="match status" value="1"/>
</dbReference>
<dbReference type="NCBIfam" id="TIGR00229">
    <property type="entry name" value="sensory_box"/>
    <property type="match status" value="1"/>
</dbReference>
<dbReference type="SUPFAM" id="SSF158472">
    <property type="entry name" value="HAMP domain-like"/>
    <property type="match status" value="1"/>
</dbReference>
<dbReference type="InterPro" id="IPR035965">
    <property type="entry name" value="PAS-like_dom_sf"/>
</dbReference>
<dbReference type="RefSeq" id="WP_395808561.1">
    <property type="nucleotide sequence ID" value="NZ_CP043494.1"/>
</dbReference>
<evidence type="ECO:0000259" key="11">
    <source>
        <dbReference type="SMART" id="SM00304"/>
    </source>
</evidence>
<dbReference type="PRINTS" id="PR00344">
    <property type="entry name" value="BCTRLSENSOR"/>
</dbReference>
<evidence type="ECO:0000259" key="12">
    <source>
        <dbReference type="SMART" id="SM00387"/>
    </source>
</evidence>
<evidence type="ECO:0000259" key="13">
    <source>
        <dbReference type="SMART" id="SM00388"/>
    </source>
</evidence>
<evidence type="ECO:0000313" key="15">
    <source>
        <dbReference type="Proteomes" id="UP001611383"/>
    </source>
</evidence>
<dbReference type="InterPro" id="IPR004358">
    <property type="entry name" value="Sig_transdc_His_kin-like_C"/>
</dbReference>
<dbReference type="Pfam" id="PF00989">
    <property type="entry name" value="PAS"/>
    <property type="match status" value="1"/>
</dbReference>
<evidence type="ECO:0000256" key="6">
    <source>
        <dbReference type="ARBA" id="ARBA00022741"/>
    </source>
</evidence>
<evidence type="ECO:0000256" key="7">
    <source>
        <dbReference type="ARBA" id="ARBA00022777"/>
    </source>
</evidence>
<dbReference type="SUPFAM" id="SSF55785">
    <property type="entry name" value="PYP-like sensor domain (PAS domain)"/>
    <property type="match status" value="1"/>
</dbReference>
<accession>A0ABY9X3M9</accession>
<dbReference type="InterPro" id="IPR036097">
    <property type="entry name" value="HisK_dim/P_sf"/>
</dbReference>
<dbReference type="Pfam" id="PF00672">
    <property type="entry name" value="HAMP"/>
    <property type="match status" value="1"/>
</dbReference>
<dbReference type="InterPro" id="IPR003661">
    <property type="entry name" value="HisK_dim/P_dom"/>
</dbReference>
<reference evidence="14 15" key="1">
    <citation type="submission" date="2019-08" db="EMBL/GenBank/DDBJ databases">
        <title>Archangium and Cystobacter genomes.</title>
        <authorList>
            <person name="Chen I.-C.K."/>
            <person name="Wielgoss S."/>
        </authorList>
    </citation>
    <scope>NUCLEOTIDE SEQUENCE [LARGE SCALE GENOMIC DNA]</scope>
    <source>
        <strain evidence="14 15">Cbm 6</strain>
    </source>
</reference>
<evidence type="ECO:0000256" key="2">
    <source>
        <dbReference type="ARBA" id="ARBA00004370"/>
    </source>
</evidence>
<dbReference type="EC" id="2.7.13.3" evidence="3"/>
<evidence type="ECO:0000256" key="9">
    <source>
        <dbReference type="ARBA" id="ARBA00023012"/>
    </source>
</evidence>
<dbReference type="InterPro" id="IPR036890">
    <property type="entry name" value="HATPase_C_sf"/>
</dbReference>
<feature type="domain" description="Histidine kinase/HSP90-like ATPase" evidence="12">
    <location>
        <begin position="595"/>
        <end position="705"/>
    </location>
</feature>
<feature type="domain" description="Signal transduction histidine kinase dimerisation/phosphoacceptor" evidence="13">
    <location>
        <begin position="486"/>
        <end position="552"/>
    </location>
</feature>
<feature type="domain" description="PAS" evidence="10">
    <location>
        <begin position="357"/>
        <end position="424"/>
    </location>
</feature>
<dbReference type="Pfam" id="PF00512">
    <property type="entry name" value="HisKA"/>
    <property type="match status" value="1"/>
</dbReference>
<dbReference type="Proteomes" id="UP001611383">
    <property type="component" value="Chromosome"/>
</dbReference>
<dbReference type="Pfam" id="PF02518">
    <property type="entry name" value="HATPase_c"/>
    <property type="match status" value="1"/>
</dbReference>
<evidence type="ECO:0000256" key="5">
    <source>
        <dbReference type="ARBA" id="ARBA00022679"/>
    </source>
</evidence>
<dbReference type="CDD" id="cd06225">
    <property type="entry name" value="HAMP"/>
    <property type="match status" value="1"/>
</dbReference>
<keyword evidence="4" id="KW-0597">Phosphoprotein</keyword>
<dbReference type="SMART" id="SM00091">
    <property type="entry name" value="PAS"/>
    <property type="match status" value="1"/>
</dbReference>
<keyword evidence="9" id="KW-0902">Two-component regulatory system</keyword>
<dbReference type="Gene3D" id="3.30.565.10">
    <property type="entry name" value="Histidine kinase-like ATPase, C-terminal domain"/>
    <property type="match status" value="1"/>
</dbReference>
<evidence type="ECO:0000256" key="8">
    <source>
        <dbReference type="ARBA" id="ARBA00022840"/>
    </source>
</evidence>
<keyword evidence="7" id="KW-0418">Kinase</keyword>
<dbReference type="Gene3D" id="3.30.450.20">
    <property type="entry name" value="PAS domain"/>
    <property type="match status" value="2"/>
</dbReference>
<dbReference type="SMART" id="SM00304">
    <property type="entry name" value="HAMP"/>
    <property type="match status" value="1"/>
</dbReference>
<dbReference type="EMBL" id="CP043494">
    <property type="protein sequence ID" value="WNG49997.1"/>
    <property type="molecule type" value="Genomic_DNA"/>
</dbReference>
<dbReference type="Gene3D" id="6.10.340.10">
    <property type="match status" value="1"/>
</dbReference>
<protein>
    <recommendedName>
        <fullName evidence="3">histidine kinase</fullName>
        <ecNumber evidence="3">2.7.13.3</ecNumber>
    </recommendedName>
</protein>
<comment type="subcellular location">
    <subcellularLocation>
        <location evidence="2">Membrane</location>
    </subcellularLocation>
</comment>
<evidence type="ECO:0000256" key="4">
    <source>
        <dbReference type="ARBA" id="ARBA00022553"/>
    </source>
</evidence>
<dbReference type="Gene3D" id="1.10.287.130">
    <property type="match status" value="1"/>
</dbReference>
<dbReference type="CDD" id="cd00082">
    <property type="entry name" value="HisKA"/>
    <property type="match status" value="1"/>
</dbReference>
<evidence type="ECO:0000259" key="10">
    <source>
        <dbReference type="SMART" id="SM00091"/>
    </source>
</evidence>
<dbReference type="SMART" id="SM00387">
    <property type="entry name" value="HATPase_c"/>
    <property type="match status" value="1"/>
</dbReference>